<evidence type="ECO:0000313" key="4">
    <source>
        <dbReference type="WBParaSite" id="EN70_7239"/>
    </source>
</evidence>
<evidence type="ECO:0000256" key="1">
    <source>
        <dbReference type="SAM" id="MobiDB-lite"/>
    </source>
</evidence>
<dbReference type="AlphaFoldDB" id="A0A1I7VX40"/>
<feature type="region of interest" description="Disordered" evidence="1">
    <location>
        <begin position="1"/>
        <end position="75"/>
    </location>
</feature>
<dbReference type="CTD" id="9949794"/>
<dbReference type="KEGG" id="loa:LOAG_12332"/>
<evidence type="ECO:0000313" key="2">
    <source>
        <dbReference type="EMBL" id="EFO16175.1"/>
    </source>
</evidence>
<keyword evidence="3" id="KW-1185">Reference proteome</keyword>
<evidence type="ECO:0000313" key="3">
    <source>
        <dbReference type="Proteomes" id="UP000095285"/>
    </source>
</evidence>
<organism evidence="3 4">
    <name type="scientific">Loa loa</name>
    <name type="common">Eye worm</name>
    <name type="synonym">Filaria loa</name>
    <dbReference type="NCBI Taxonomy" id="7209"/>
    <lineage>
        <taxon>Eukaryota</taxon>
        <taxon>Metazoa</taxon>
        <taxon>Ecdysozoa</taxon>
        <taxon>Nematoda</taxon>
        <taxon>Chromadorea</taxon>
        <taxon>Rhabditida</taxon>
        <taxon>Spirurina</taxon>
        <taxon>Spiruromorpha</taxon>
        <taxon>Filarioidea</taxon>
        <taxon>Onchocercidae</taxon>
        <taxon>Loa</taxon>
    </lineage>
</organism>
<accession>A0A1S0TLG8</accession>
<name>A0A1I7VX40_LOALO</name>
<reference evidence="4" key="2">
    <citation type="submission" date="2016-11" db="UniProtKB">
        <authorList>
            <consortium name="WormBaseParasite"/>
        </authorList>
    </citation>
    <scope>IDENTIFICATION</scope>
</reference>
<dbReference type="RefSeq" id="XP_003147893.1">
    <property type="nucleotide sequence ID" value="XM_003147845.2"/>
</dbReference>
<reference evidence="2 3" key="1">
    <citation type="submission" date="2012-04" db="EMBL/GenBank/DDBJ databases">
        <title>The Genome Sequence of Loa loa.</title>
        <authorList>
            <consortium name="The Broad Institute Genome Sequencing Platform"/>
            <consortium name="Broad Institute Genome Sequencing Center for Infectious Disease"/>
            <person name="Nutman T.B."/>
            <person name="Fink D.L."/>
            <person name="Russ C."/>
            <person name="Young S."/>
            <person name="Zeng Q."/>
            <person name="Gargeya S."/>
            <person name="Alvarado L."/>
            <person name="Berlin A."/>
            <person name="Chapman S.B."/>
            <person name="Chen Z."/>
            <person name="Freedman E."/>
            <person name="Gellesch M."/>
            <person name="Goldberg J."/>
            <person name="Griggs A."/>
            <person name="Gujja S."/>
            <person name="Heilman E.R."/>
            <person name="Heiman D."/>
            <person name="Howarth C."/>
            <person name="Mehta T."/>
            <person name="Neiman D."/>
            <person name="Pearson M."/>
            <person name="Roberts A."/>
            <person name="Saif S."/>
            <person name="Shea T."/>
            <person name="Shenoy N."/>
            <person name="Sisk P."/>
            <person name="Stolte C."/>
            <person name="Sykes S."/>
            <person name="White J."/>
            <person name="Yandava C."/>
            <person name="Haas B."/>
            <person name="Henn M.R."/>
            <person name="Nusbaum C."/>
            <person name="Birren B."/>
        </authorList>
    </citation>
    <scope>NUCLEOTIDE SEQUENCE [LARGE SCALE GENOMIC DNA]</scope>
</reference>
<dbReference type="GeneID" id="9949794"/>
<sequence>MLMNKRQELEKKVAKEKEQREKKQVRNFQQNKGGDERTSVVSTEFVTGVEESKDVNEQSNYNAAGDQDDAVANSNFAKDQSIKNYLSMQSSLMS</sequence>
<feature type="compositionally biased region" description="Basic and acidic residues" evidence="1">
    <location>
        <begin position="1"/>
        <end position="24"/>
    </location>
</feature>
<proteinExistence type="predicted"/>
<dbReference type="Proteomes" id="UP000095285">
    <property type="component" value="Unassembled WGS sequence"/>
</dbReference>
<dbReference type="EMBL" id="JH712098">
    <property type="protein sequence ID" value="EFO16175.1"/>
    <property type="molecule type" value="Genomic_DNA"/>
</dbReference>
<accession>A0A1I7VX40</accession>
<gene>
    <name evidence="2 4" type="ORF">LOAG_12332</name>
</gene>
<dbReference type="WBParaSite" id="EN70_7239">
    <property type="protein sequence ID" value="EN70_7239"/>
    <property type="gene ID" value="EN70_7239"/>
</dbReference>
<protein>
    <submittedName>
        <fullName evidence="4">Ovule protein</fullName>
    </submittedName>
</protein>